<evidence type="ECO:0000313" key="3">
    <source>
        <dbReference type="Proteomes" id="UP000198373"/>
    </source>
</evidence>
<evidence type="ECO:0000313" key="2">
    <source>
        <dbReference type="EMBL" id="SNS14060.1"/>
    </source>
</evidence>
<feature type="region of interest" description="Disordered" evidence="1">
    <location>
        <begin position="44"/>
        <end position="71"/>
    </location>
</feature>
<gene>
    <name evidence="2" type="ORF">SAMN06893096_102196</name>
</gene>
<proteinExistence type="predicted"/>
<evidence type="ECO:0008006" key="4">
    <source>
        <dbReference type="Google" id="ProtNLM"/>
    </source>
</evidence>
<accession>A0A239C1P9</accession>
<dbReference type="AlphaFoldDB" id="A0A239C1P9"/>
<sequence length="71" mass="8033">MQVGRDHALRIAREDALTAYRDLDAYDVTCEMQGEGWKIDYTPKDQRARGGGPHYVISGDSGDIVSKRYEQ</sequence>
<evidence type="ECO:0000256" key="1">
    <source>
        <dbReference type="SAM" id="MobiDB-lite"/>
    </source>
</evidence>
<keyword evidence="3" id="KW-1185">Reference proteome</keyword>
<reference evidence="3" key="1">
    <citation type="submission" date="2017-06" db="EMBL/GenBank/DDBJ databases">
        <authorList>
            <person name="Varghese N."/>
            <person name="Submissions S."/>
        </authorList>
    </citation>
    <scope>NUCLEOTIDE SEQUENCE [LARGE SCALE GENOMIC DNA]</scope>
    <source>
        <strain evidence="3">DSM 46839</strain>
    </source>
</reference>
<name>A0A239C1P9_9ACTN</name>
<dbReference type="Proteomes" id="UP000198373">
    <property type="component" value="Unassembled WGS sequence"/>
</dbReference>
<protein>
    <recommendedName>
        <fullName evidence="4">PepSY domain-containing protein</fullName>
    </recommendedName>
</protein>
<organism evidence="2 3">
    <name type="scientific">Geodermatophilus pulveris</name>
    <dbReference type="NCBI Taxonomy" id="1564159"/>
    <lineage>
        <taxon>Bacteria</taxon>
        <taxon>Bacillati</taxon>
        <taxon>Actinomycetota</taxon>
        <taxon>Actinomycetes</taxon>
        <taxon>Geodermatophilales</taxon>
        <taxon>Geodermatophilaceae</taxon>
        <taxon>Geodermatophilus</taxon>
    </lineage>
</organism>
<dbReference type="EMBL" id="FZOO01000002">
    <property type="protein sequence ID" value="SNS14060.1"/>
    <property type="molecule type" value="Genomic_DNA"/>
</dbReference>